<dbReference type="InterPro" id="IPR010064">
    <property type="entry name" value="HK97-gp10_tail"/>
</dbReference>
<evidence type="ECO:0000313" key="2">
    <source>
        <dbReference type="Proteomes" id="UP001152422"/>
    </source>
</evidence>
<dbReference type="EMBL" id="JAMBQA010000001">
    <property type="protein sequence ID" value="MDG0844851.1"/>
    <property type="molecule type" value="Genomic_DNA"/>
</dbReference>
<protein>
    <submittedName>
        <fullName evidence="1">HK97 gp10 family phage protein</fullName>
    </submittedName>
</protein>
<accession>A0A9X4L0Y9</accession>
<organism evidence="1 2">
    <name type="scientific">Staphylococcus equorum</name>
    <dbReference type="NCBI Taxonomy" id="246432"/>
    <lineage>
        <taxon>Bacteria</taxon>
        <taxon>Bacillati</taxon>
        <taxon>Bacillota</taxon>
        <taxon>Bacilli</taxon>
        <taxon>Bacillales</taxon>
        <taxon>Staphylococcaceae</taxon>
        <taxon>Staphylococcus</taxon>
    </lineage>
</organism>
<evidence type="ECO:0000313" key="1">
    <source>
        <dbReference type="EMBL" id="MDG0844851.1"/>
    </source>
</evidence>
<keyword evidence="2" id="KW-1185">Reference proteome</keyword>
<reference evidence="1" key="1">
    <citation type="submission" date="2022-05" db="EMBL/GenBank/DDBJ databases">
        <title>Comparative genomics of Staphylococcus equorum isolates.</title>
        <authorList>
            <person name="Luelf R.H."/>
        </authorList>
    </citation>
    <scope>NUCLEOTIDE SEQUENCE</scope>
    <source>
        <strain evidence="1">TMW 2.2497</strain>
    </source>
</reference>
<dbReference type="RefSeq" id="WP_277582753.1">
    <property type="nucleotide sequence ID" value="NZ_JAMBPY010000001.1"/>
</dbReference>
<proteinExistence type="predicted"/>
<comment type="caution">
    <text evidence="1">The sequence shown here is derived from an EMBL/GenBank/DDBJ whole genome shotgun (WGS) entry which is preliminary data.</text>
</comment>
<name>A0A9X4L0Y9_9STAP</name>
<sequence>MANKHFGINNQDTESFIAKMKTADKELVTNMIKKANRVGYQVEADAKALAPRDTGQLEQSIRSTGAKYANGQLSLSVGSPLVYALRRHEEPARKGIYNKYARGVTYTDYYYNGRGELTRAKPNVGSFEPGRKYLTNAKLLNQNRWRTQLANVVTETYGG</sequence>
<dbReference type="Proteomes" id="UP001152422">
    <property type="component" value="Unassembled WGS sequence"/>
</dbReference>
<dbReference type="AlphaFoldDB" id="A0A9X4L0Y9"/>
<gene>
    <name evidence="1" type="ORF">M4L89_01160</name>
</gene>
<dbReference type="Pfam" id="PF04883">
    <property type="entry name" value="HK97-gp10_like"/>
    <property type="match status" value="1"/>
</dbReference>